<evidence type="ECO:0000256" key="2">
    <source>
        <dbReference type="ARBA" id="ARBA00004906"/>
    </source>
</evidence>
<dbReference type="UniPathway" id="UPA00143"/>
<comment type="catalytic activity">
    <reaction evidence="1">
        <text>S-ubiquitinyl-[E2 ubiquitin-conjugating enzyme]-L-cysteine + [acceptor protein]-L-lysine = [E2 ubiquitin-conjugating enzyme]-L-cysteine + N(6)-ubiquitinyl-[acceptor protein]-L-lysine.</text>
        <dbReference type="EC" id="2.3.2.27"/>
    </reaction>
</comment>
<dbReference type="PROSITE" id="PS00107">
    <property type="entry name" value="PROTEIN_KINASE_ATP"/>
    <property type="match status" value="1"/>
</dbReference>
<dbReference type="SUPFAM" id="SSF52402">
    <property type="entry name" value="Adenine nucleotide alpha hydrolases-like"/>
    <property type="match status" value="1"/>
</dbReference>
<dbReference type="Gene3D" id="3.30.40.10">
    <property type="entry name" value="Zinc/RING finger domain, C3HC4 (zinc finger)"/>
    <property type="match status" value="1"/>
</dbReference>
<reference evidence="15 16" key="1">
    <citation type="journal article" date="2017" name="Nature">
        <title>The Apostasia genome and the evolution of orchids.</title>
        <authorList>
            <person name="Zhang G.Q."/>
            <person name="Liu K.W."/>
            <person name="Li Z."/>
            <person name="Lohaus R."/>
            <person name="Hsiao Y.Y."/>
            <person name="Niu S.C."/>
            <person name="Wang J.Y."/>
            <person name="Lin Y.C."/>
            <person name="Xu Q."/>
            <person name="Chen L.J."/>
            <person name="Yoshida K."/>
            <person name="Fujiwara S."/>
            <person name="Wang Z.W."/>
            <person name="Zhang Y.Q."/>
            <person name="Mitsuda N."/>
            <person name="Wang M."/>
            <person name="Liu G.H."/>
            <person name="Pecoraro L."/>
            <person name="Huang H.X."/>
            <person name="Xiao X.J."/>
            <person name="Lin M."/>
            <person name="Wu X.Y."/>
            <person name="Wu W.L."/>
            <person name="Chen Y.Y."/>
            <person name="Chang S.B."/>
            <person name="Sakamoto S."/>
            <person name="Ohme-Takagi M."/>
            <person name="Yagi M."/>
            <person name="Zeng S.J."/>
            <person name="Shen C.Y."/>
            <person name="Yeh C.M."/>
            <person name="Luo Y.B."/>
            <person name="Tsai W.C."/>
            <person name="Van de Peer Y."/>
            <person name="Liu Z.J."/>
        </authorList>
    </citation>
    <scope>NUCLEOTIDE SEQUENCE [LARGE SCALE GENOMIC DNA]</scope>
    <source>
        <strain evidence="16">cv. Shenzhen</strain>
        <tissue evidence="15">Stem</tissue>
    </source>
</reference>
<dbReference type="CDD" id="cd16655">
    <property type="entry name" value="RING-Ubox_WDSUB1-like"/>
    <property type="match status" value="1"/>
</dbReference>
<dbReference type="PROSITE" id="PS51698">
    <property type="entry name" value="U_BOX"/>
    <property type="match status" value="1"/>
</dbReference>
<keyword evidence="6 10" id="KW-0547">Nucleotide-binding</keyword>
<dbReference type="Pfam" id="PF04564">
    <property type="entry name" value="U-box"/>
    <property type="match status" value="1"/>
</dbReference>
<comment type="pathway">
    <text evidence="2">Protein modification; protein ubiquitination.</text>
</comment>
<dbReference type="OrthoDB" id="4062651at2759"/>
<feature type="binding site" evidence="10">
    <location>
        <position position="553"/>
    </location>
    <ligand>
        <name>ATP</name>
        <dbReference type="ChEBI" id="CHEBI:30616"/>
    </ligand>
</feature>
<dbReference type="InterPro" id="IPR014729">
    <property type="entry name" value="Rossmann-like_a/b/a_fold"/>
</dbReference>
<dbReference type="InterPro" id="IPR003613">
    <property type="entry name" value="Ubox_domain"/>
</dbReference>
<keyword evidence="5" id="KW-0808">Transferase</keyword>
<dbReference type="SUPFAM" id="SSF56112">
    <property type="entry name" value="Protein kinase-like (PK-like)"/>
    <property type="match status" value="1"/>
</dbReference>
<feature type="domain" description="U-box" evidence="14">
    <location>
        <begin position="812"/>
        <end position="886"/>
    </location>
</feature>
<evidence type="ECO:0000256" key="4">
    <source>
        <dbReference type="ARBA" id="ARBA00022527"/>
    </source>
</evidence>
<feature type="coiled-coil region" evidence="11">
    <location>
        <begin position="356"/>
        <end position="501"/>
    </location>
</feature>
<dbReference type="SUPFAM" id="SSF57850">
    <property type="entry name" value="RING/U-box"/>
    <property type="match status" value="1"/>
</dbReference>
<evidence type="ECO:0000259" key="13">
    <source>
        <dbReference type="PROSITE" id="PS50011"/>
    </source>
</evidence>
<evidence type="ECO:0000256" key="10">
    <source>
        <dbReference type="PROSITE-ProRule" id="PRU10141"/>
    </source>
</evidence>
<dbReference type="Proteomes" id="UP000236161">
    <property type="component" value="Unassembled WGS sequence"/>
</dbReference>
<dbReference type="InterPro" id="IPR017441">
    <property type="entry name" value="Protein_kinase_ATP_BS"/>
</dbReference>
<feature type="region of interest" description="Disordered" evidence="12">
    <location>
        <begin position="248"/>
        <end position="269"/>
    </location>
</feature>
<dbReference type="GO" id="GO:0061630">
    <property type="term" value="F:ubiquitin protein ligase activity"/>
    <property type="evidence" value="ECO:0007669"/>
    <property type="project" value="UniProtKB-EC"/>
</dbReference>
<organism evidence="15 16">
    <name type="scientific">Apostasia shenzhenica</name>
    <dbReference type="NCBI Taxonomy" id="1088818"/>
    <lineage>
        <taxon>Eukaryota</taxon>
        <taxon>Viridiplantae</taxon>
        <taxon>Streptophyta</taxon>
        <taxon>Embryophyta</taxon>
        <taxon>Tracheophyta</taxon>
        <taxon>Spermatophyta</taxon>
        <taxon>Magnoliopsida</taxon>
        <taxon>Liliopsida</taxon>
        <taxon>Asparagales</taxon>
        <taxon>Orchidaceae</taxon>
        <taxon>Apostasioideae</taxon>
        <taxon>Apostasia</taxon>
    </lineage>
</organism>
<evidence type="ECO:0000256" key="9">
    <source>
        <dbReference type="ARBA" id="ARBA00022840"/>
    </source>
</evidence>
<dbReference type="PROSITE" id="PS50011">
    <property type="entry name" value="PROTEIN_KINASE_DOM"/>
    <property type="match status" value="1"/>
</dbReference>
<dbReference type="EMBL" id="KZ452995">
    <property type="protein sequence ID" value="PKA48043.1"/>
    <property type="molecule type" value="Genomic_DNA"/>
</dbReference>
<sequence>MEPRSSPSGRQEIVEELEMPASAVEDRVYVAVGAECKDGKAALIWTIQNFGRPIVITHVHRPAKMIPLLGGKFPVSQLQDQQVRAFRQSEREKMNKNMDDYMSMCSQQKVRADKLVIEMDDVAKGIVELIAQYGITSLVMGAAADKHYSKRMKAPRSRTATTVKQLADPSCRIWFVCKGNLICTRETSLSLGLSSSPSGTPSSMSSSFSMSSQSEQLRSRSSTEGKMTTFRNMQNLFWRRSSSETSSLQGSKTMSVLPHTSSSVKTSTPLSRLSLEESIVDEPWDELPKRSNLPISYPLSENEEMLSNSDFHSLTREEESDTSSAILNAVNEPDEELNFSSSRYEMEGIGADDELYEKLQDTLTEAASLRREAYKESLRRQKAEKDAFEAIRRANLSESLFSKEVKLRKEIEEALGREKLEVEILKNQQYELANELQRSMKEKLELESHIADSENCIKGLEEKVSAAYSQLSSLQEKHNLLQKERDEAVQKIEVLRQKKEEKPSKSYHAILSEFSFSEVEQATCCFTHSLKIGEGGYGTVYKGFLRTTTVAIKMLNSDSMQGRSEFDQEVNFLSQVRHPNLVTLIGSCKEASALIYEYLPNGSLEDRLQCKDNTPPLSWQARTRIAAEICSALIFLHSSKPQPVIHGGLKPENILLDANLVSKLSDFGLSRFLLQSEGTTLYGQTHPKGTFAYMDPQCLATGDLTPQSDVYSLGIIILRLLTGKPALGIIKEVQEAMVKRKLGGIIDPTAGDWPLVKANQLAQLGLRCCDINRRNRPDLAGEVWSVVSPMMKSASFSASQISFSSIIEDTSRIPNNFICPIFQEVMRDPHIAADGFSYEAEAIRGWFDGGHNTSPMTNLKLPHTELIPNRVLRSAIQEWLQHQLKKRF</sequence>
<dbReference type="AlphaFoldDB" id="A0A2H9ZXP2"/>
<dbReference type="SMART" id="SM00504">
    <property type="entry name" value="Ubox"/>
    <property type="match status" value="1"/>
</dbReference>
<evidence type="ECO:0000256" key="1">
    <source>
        <dbReference type="ARBA" id="ARBA00000900"/>
    </source>
</evidence>
<keyword evidence="8" id="KW-0833">Ubl conjugation pathway</keyword>
<feature type="compositionally biased region" description="Low complexity" evidence="12">
    <location>
        <begin position="192"/>
        <end position="216"/>
    </location>
</feature>
<dbReference type="GO" id="GO:0005524">
    <property type="term" value="F:ATP binding"/>
    <property type="evidence" value="ECO:0007669"/>
    <property type="project" value="UniProtKB-UniRule"/>
</dbReference>
<evidence type="ECO:0000256" key="12">
    <source>
        <dbReference type="SAM" id="MobiDB-lite"/>
    </source>
</evidence>
<feature type="domain" description="Protein kinase" evidence="13">
    <location>
        <begin position="526"/>
        <end position="791"/>
    </location>
</feature>
<dbReference type="CDD" id="cd01989">
    <property type="entry name" value="USP_STK_Ubox_N"/>
    <property type="match status" value="1"/>
</dbReference>
<feature type="region of interest" description="Disordered" evidence="12">
    <location>
        <begin position="192"/>
        <end position="226"/>
    </location>
</feature>
<dbReference type="InterPro" id="IPR000719">
    <property type="entry name" value="Prot_kinase_dom"/>
</dbReference>
<keyword evidence="4" id="KW-0723">Serine/threonine-protein kinase</keyword>
<keyword evidence="16" id="KW-1185">Reference proteome</keyword>
<accession>A0A2H9ZXP2</accession>
<evidence type="ECO:0000256" key="3">
    <source>
        <dbReference type="ARBA" id="ARBA00012483"/>
    </source>
</evidence>
<evidence type="ECO:0000256" key="6">
    <source>
        <dbReference type="ARBA" id="ARBA00022741"/>
    </source>
</evidence>
<proteinExistence type="predicted"/>
<evidence type="ECO:0000256" key="11">
    <source>
        <dbReference type="SAM" id="Coils"/>
    </source>
</evidence>
<dbReference type="FunFam" id="3.30.200.20:FF:000039">
    <property type="entry name" value="receptor-like protein kinase FERONIA"/>
    <property type="match status" value="1"/>
</dbReference>
<dbReference type="Gene3D" id="3.40.50.620">
    <property type="entry name" value="HUPs"/>
    <property type="match status" value="1"/>
</dbReference>
<dbReference type="InterPro" id="IPR013083">
    <property type="entry name" value="Znf_RING/FYVE/PHD"/>
</dbReference>
<evidence type="ECO:0000256" key="8">
    <source>
        <dbReference type="ARBA" id="ARBA00022786"/>
    </source>
</evidence>
<dbReference type="Pfam" id="PF00069">
    <property type="entry name" value="Pkinase"/>
    <property type="match status" value="1"/>
</dbReference>
<evidence type="ECO:0000313" key="15">
    <source>
        <dbReference type="EMBL" id="PKA48043.1"/>
    </source>
</evidence>
<dbReference type="PANTHER" id="PTHR45647:SF100">
    <property type="entry name" value="U-BOX DOMAIN-CONTAINING PROTEIN 33"/>
    <property type="match status" value="1"/>
</dbReference>
<keyword evidence="7" id="KW-0418">Kinase</keyword>
<evidence type="ECO:0000256" key="7">
    <source>
        <dbReference type="ARBA" id="ARBA00022777"/>
    </source>
</evidence>
<dbReference type="Gene3D" id="3.30.200.20">
    <property type="entry name" value="Phosphorylase Kinase, domain 1"/>
    <property type="match status" value="1"/>
</dbReference>
<name>A0A2H9ZXP2_9ASPA</name>
<dbReference type="PANTHER" id="PTHR45647">
    <property type="entry name" value="OS02G0152300 PROTEIN"/>
    <property type="match status" value="1"/>
</dbReference>
<keyword evidence="11" id="KW-0175">Coiled coil</keyword>
<dbReference type="GO" id="GO:0016567">
    <property type="term" value="P:protein ubiquitination"/>
    <property type="evidence" value="ECO:0007669"/>
    <property type="project" value="UniProtKB-UniPathway"/>
</dbReference>
<gene>
    <name evidence="15" type="primary">PUB33</name>
    <name evidence="15" type="ORF">AXF42_Ash015806</name>
</gene>
<dbReference type="EC" id="2.3.2.27" evidence="3"/>
<dbReference type="STRING" id="1088818.A0A2H9ZXP2"/>
<keyword evidence="9 10" id="KW-0067">ATP-binding</keyword>
<dbReference type="InterPro" id="IPR051348">
    <property type="entry name" value="U-box_ubiquitin_ligases"/>
</dbReference>
<evidence type="ECO:0000313" key="16">
    <source>
        <dbReference type="Proteomes" id="UP000236161"/>
    </source>
</evidence>
<dbReference type="InterPro" id="IPR011009">
    <property type="entry name" value="Kinase-like_dom_sf"/>
</dbReference>
<dbReference type="Gene3D" id="1.10.510.10">
    <property type="entry name" value="Transferase(Phosphotransferase) domain 1"/>
    <property type="match status" value="1"/>
</dbReference>
<evidence type="ECO:0000259" key="14">
    <source>
        <dbReference type="PROSITE" id="PS51698"/>
    </source>
</evidence>
<protein>
    <recommendedName>
        <fullName evidence="3">RING-type E3 ubiquitin transferase</fullName>
        <ecNumber evidence="3">2.3.2.27</ecNumber>
    </recommendedName>
</protein>
<dbReference type="GO" id="GO:0004674">
    <property type="term" value="F:protein serine/threonine kinase activity"/>
    <property type="evidence" value="ECO:0007669"/>
    <property type="project" value="UniProtKB-KW"/>
</dbReference>
<evidence type="ECO:0000256" key="5">
    <source>
        <dbReference type="ARBA" id="ARBA00022679"/>
    </source>
</evidence>